<gene>
    <name evidence="9" type="ORF">J2W31_004681</name>
</gene>
<evidence type="ECO:0000256" key="4">
    <source>
        <dbReference type="ARBA" id="ARBA00022729"/>
    </source>
</evidence>
<evidence type="ECO:0000256" key="6">
    <source>
        <dbReference type="ARBA" id="ARBA00022837"/>
    </source>
</evidence>
<evidence type="ECO:0000256" key="8">
    <source>
        <dbReference type="SAM" id="SignalP"/>
    </source>
</evidence>
<keyword evidence="4 8" id="KW-0732">Signal</keyword>
<evidence type="ECO:0000313" key="9">
    <source>
        <dbReference type="EMBL" id="MDP9895554.1"/>
    </source>
</evidence>
<dbReference type="GO" id="GO:0046872">
    <property type="term" value="F:metal ion binding"/>
    <property type="evidence" value="ECO:0007669"/>
    <property type="project" value="UniProtKB-KW"/>
</dbReference>
<comment type="similarity">
    <text evidence="1">Belongs to the tannase family.</text>
</comment>
<feature type="signal peptide" evidence="8">
    <location>
        <begin position="1"/>
        <end position="37"/>
    </location>
</feature>
<keyword evidence="3" id="KW-0479">Metal-binding</keyword>
<name>A0AAW8CYJ0_9BURK</name>
<keyword evidence="2" id="KW-0719">Serine esterase</keyword>
<dbReference type="RefSeq" id="WP_307686190.1">
    <property type="nucleotide sequence ID" value="NZ_JAUSRD010000013.1"/>
</dbReference>
<sequence>MTKTENSGSLGRRHSLWLRKPAFVAMACGGIFSFAHAASDISGTLIRTCSNQLNGSIYGDAVLNDFRNSRFPSPKTGGFKITSVQQIWLALPSYCLIKGTIQPTSPGGIDPAVKAPDYRIPDINYQIYIPSQWNGKFVQLGGGGFAWSSDVVAAGQQSNQQFSPSIQGSALSNYAVVLSDAGAGESSKAFDPQFVRPGRQLGDVPKQEAVKNFGQDSIKKSLDVGVYLVKKLTGIAPSDTYFVGISTGGRQALKAIANWPDAYDGVVAGAPPVDETNLLKTLEVPAVVNDWVVNWNSGAAMLTSLFGGDVSEQTLSDGLGATSRHLANVAIESGANYDGYSSLLDELAPVWNVKPGDLANFFNAASNQKKAGKKGKKIIIYQGTSDFLVPCTQAGGFVSKLTQKATADEVNNSVRAYFIENYSHGFYNTNSLLNRLGLSPLQLNWNAVSDLDKWVHDDNAPAGAPSLARNASGGIPTDQALSAWGCLASH</sequence>
<dbReference type="Pfam" id="PF07519">
    <property type="entry name" value="Tannase"/>
    <property type="match status" value="1"/>
</dbReference>
<evidence type="ECO:0000313" key="10">
    <source>
        <dbReference type="Proteomes" id="UP001242045"/>
    </source>
</evidence>
<dbReference type="GO" id="GO:0052689">
    <property type="term" value="F:carboxylic ester hydrolase activity"/>
    <property type="evidence" value="ECO:0007669"/>
    <property type="project" value="UniProtKB-KW"/>
</dbReference>
<evidence type="ECO:0000256" key="2">
    <source>
        <dbReference type="ARBA" id="ARBA00022487"/>
    </source>
</evidence>
<accession>A0AAW8CYJ0</accession>
<dbReference type="EMBL" id="JAUSRD010000013">
    <property type="protein sequence ID" value="MDP9895554.1"/>
    <property type="molecule type" value="Genomic_DNA"/>
</dbReference>
<evidence type="ECO:0000256" key="5">
    <source>
        <dbReference type="ARBA" id="ARBA00022801"/>
    </source>
</evidence>
<protein>
    <submittedName>
        <fullName evidence="9">Pimeloyl-ACP methyl ester carboxylesterase</fullName>
    </submittedName>
</protein>
<comment type="caution">
    <text evidence="9">The sequence shown here is derived from an EMBL/GenBank/DDBJ whole genome shotgun (WGS) entry which is preliminary data.</text>
</comment>
<dbReference type="Gene3D" id="3.40.50.1820">
    <property type="entry name" value="alpha/beta hydrolase"/>
    <property type="match status" value="1"/>
</dbReference>
<organism evidence="9 10">
    <name type="scientific">Variovorax boronicumulans</name>
    <dbReference type="NCBI Taxonomy" id="436515"/>
    <lineage>
        <taxon>Bacteria</taxon>
        <taxon>Pseudomonadati</taxon>
        <taxon>Pseudomonadota</taxon>
        <taxon>Betaproteobacteria</taxon>
        <taxon>Burkholderiales</taxon>
        <taxon>Comamonadaceae</taxon>
        <taxon>Variovorax</taxon>
    </lineage>
</organism>
<dbReference type="AlphaFoldDB" id="A0AAW8CYJ0"/>
<dbReference type="PANTHER" id="PTHR33938:SF15">
    <property type="entry name" value="FERULOYL ESTERASE B-RELATED"/>
    <property type="match status" value="1"/>
</dbReference>
<dbReference type="SUPFAM" id="SSF53474">
    <property type="entry name" value="alpha/beta-Hydrolases"/>
    <property type="match status" value="1"/>
</dbReference>
<keyword evidence="5" id="KW-0378">Hydrolase</keyword>
<dbReference type="Proteomes" id="UP001242045">
    <property type="component" value="Unassembled WGS sequence"/>
</dbReference>
<evidence type="ECO:0000256" key="1">
    <source>
        <dbReference type="ARBA" id="ARBA00006249"/>
    </source>
</evidence>
<evidence type="ECO:0000256" key="3">
    <source>
        <dbReference type="ARBA" id="ARBA00022723"/>
    </source>
</evidence>
<evidence type="ECO:0000256" key="7">
    <source>
        <dbReference type="ARBA" id="ARBA00023157"/>
    </source>
</evidence>
<keyword evidence="7" id="KW-1015">Disulfide bond</keyword>
<feature type="chain" id="PRO_5043846634" evidence="8">
    <location>
        <begin position="38"/>
        <end position="490"/>
    </location>
</feature>
<dbReference type="InterPro" id="IPR029058">
    <property type="entry name" value="AB_hydrolase_fold"/>
</dbReference>
<dbReference type="PANTHER" id="PTHR33938">
    <property type="entry name" value="FERULOYL ESTERASE B-RELATED"/>
    <property type="match status" value="1"/>
</dbReference>
<dbReference type="InterPro" id="IPR011118">
    <property type="entry name" value="Tannase/feruloyl_esterase"/>
</dbReference>
<reference evidence="9" key="1">
    <citation type="submission" date="2023-07" db="EMBL/GenBank/DDBJ databases">
        <title>Sorghum-associated microbial communities from plants grown in Nebraska, USA.</title>
        <authorList>
            <person name="Schachtman D."/>
        </authorList>
    </citation>
    <scope>NUCLEOTIDE SEQUENCE</scope>
    <source>
        <strain evidence="9">DS3754</strain>
    </source>
</reference>
<keyword evidence="6" id="KW-0106">Calcium</keyword>
<proteinExistence type="inferred from homology"/>